<feature type="compositionally biased region" description="Low complexity" evidence="1">
    <location>
        <begin position="438"/>
        <end position="454"/>
    </location>
</feature>
<reference evidence="3" key="1">
    <citation type="journal article" date="2019" name="Int. J. Syst. Evol. Microbiol.">
        <title>The Global Catalogue of Microorganisms (GCM) 10K type strain sequencing project: providing services to taxonomists for standard genome sequencing and annotation.</title>
        <authorList>
            <consortium name="The Broad Institute Genomics Platform"/>
            <consortium name="The Broad Institute Genome Sequencing Center for Infectious Disease"/>
            <person name="Wu L."/>
            <person name="Ma J."/>
        </authorList>
    </citation>
    <scope>NUCLEOTIDE SEQUENCE [LARGE SCALE GENOMIC DNA]</scope>
    <source>
        <strain evidence="3">CCUG 48316</strain>
    </source>
</reference>
<comment type="caution">
    <text evidence="2">The sequence shown here is derived from an EMBL/GenBank/DDBJ whole genome shotgun (WGS) entry which is preliminary data.</text>
</comment>
<evidence type="ECO:0008006" key="4">
    <source>
        <dbReference type="Google" id="ProtNLM"/>
    </source>
</evidence>
<dbReference type="SUPFAM" id="SSF52777">
    <property type="entry name" value="CoA-dependent acyltransferases"/>
    <property type="match status" value="1"/>
</dbReference>
<evidence type="ECO:0000313" key="3">
    <source>
        <dbReference type="Proteomes" id="UP001596292"/>
    </source>
</evidence>
<gene>
    <name evidence="2" type="ORF">ACFQE0_23505</name>
</gene>
<protein>
    <recommendedName>
        <fullName evidence="4">Condensation domain-containing protein</fullName>
    </recommendedName>
</protein>
<keyword evidence="3" id="KW-1185">Reference proteome</keyword>
<organism evidence="2 3">
    <name type="scientific">Methylobacterium komagatae</name>
    <dbReference type="NCBI Taxonomy" id="374425"/>
    <lineage>
        <taxon>Bacteria</taxon>
        <taxon>Pseudomonadati</taxon>
        <taxon>Pseudomonadota</taxon>
        <taxon>Alphaproteobacteria</taxon>
        <taxon>Hyphomicrobiales</taxon>
        <taxon>Methylobacteriaceae</taxon>
        <taxon>Methylobacterium</taxon>
    </lineage>
</organism>
<accession>A0ABW2BQZ6</accession>
<dbReference type="RefSeq" id="WP_378973967.1">
    <property type="nucleotide sequence ID" value="NZ_JBHSWN010000001.1"/>
</dbReference>
<feature type="region of interest" description="Disordered" evidence="1">
    <location>
        <begin position="436"/>
        <end position="462"/>
    </location>
</feature>
<sequence length="462" mass="48962">MIAMVATASNGHRACDRLETNDLCLLDTLGPLSSMHAALDAAGVGMPCGIIARFEGHGIAEVEAAIRRASLDYPLLCRHLAWRDGRVWSVGDASLSPRPACDAGFSLVFKVGPEGRPWSYALETVGEDVLFKAVFAHAIADGYSMLHFVGNLARYLKGSSHEPAQPTPRQASMPRSFHSWLPGFLALQFRGFSTSAIEAHGPGITGTTIPLPEAARLLNAARVEGGGFGSLLAAAASLAIARTSPDPFASPVLLNLQVLRSRLEALNGFGFGAGSIMMPVRVTETDDPYAMARTISARARRLADEDWDGNLNRLIGRDPRRHHAMAWLKRRETCDPALTVSWKSRPASLGGHSGVRDVACFAASRGTHVSAHLDDDGLSISLTSRLSETARANALTALLRSLHVQAEVRCLHAGEPLDDAAGMAGTPLPKARTLRPWGARQAQDAQVGAAQAGGLPLSSGSA</sequence>
<name>A0ABW2BQZ6_9HYPH</name>
<dbReference type="Proteomes" id="UP001596292">
    <property type="component" value="Unassembled WGS sequence"/>
</dbReference>
<evidence type="ECO:0000256" key="1">
    <source>
        <dbReference type="SAM" id="MobiDB-lite"/>
    </source>
</evidence>
<dbReference type="EMBL" id="JBHSWN010000001">
    <property type="protein sequence ID" value="MFC6792274.1"/>
    <property type="molecule type" value="Genomic_DNA"/>
</dbReference>
<evidence type="ECO:0000313" key="2">
    <source>
        <dbReference type="EMBL" id="MFC6792274.1"/>
    </source>
</evidence>
<proteinExistence type="predicted"/>